<dbReference type="AlphaFoldDB" id="B0TMM5"/>
<dbReference type="RefSeq" id="WP_012277912.1">
    <property type="nucleotide sequence ID" value="NC_010334.1"/>
</dbReference>
<dbReference type="InterPro" id="IPR009057">
    <property type="entry name" value="Homeodomain-like_sf"/>
</dbReference>
<organism evidence="4 5">
    <name type="scientific">Shewanella halifaxensis (strain HAW-EB4)</name>
    <dbReference type="NCBI Taxonomy" id="458817"/>
    <lineage>
        <taxon>Bacteria</taxon>
        <taxon>Pseudomonadati</taxon>
        <taxon>Pseudomonadota</taxon>
        <taxon>Gammaproteobacteria</taxon>
        <taxon>Alteromonadales</taxon>
        <taxon>Shewanellaceae</taxon>
        <taxon>Shewanella</taxon>
    </lineage>
</organism>
<evidence type="ECO:0000259" key="3">
    <source>
        <dbReference type="PROSITE" id="PS50977"/>
    </source>
</evidence>
<sequence length="219" mass="25532">METKSKTRGRPKQSPVHTPCQQNILSVARRLFLTFSYSKVTTRKIADEADVDVALIGYYFGSKAELYKAVFDDIYAPFFEKLNQLKQASSEINTIEELFMTIFNLDIEHPELLSIIYKTLVLNDGPKRNYFNKQILNYTDTFHVNIFAKLQRDGFIDKNLDVELLKDSFNALVMMPFFFYSLKSKDSSKEEITIYLKNLYKQNIKLFLHGCTVDPIPHR</sequence>
<dbReference type="SUPFAM" id="SSF46689">
    <property type="entry name" value="Homeodomain-like"/>
    <property type="match status" value="1"/>
</dbReference>
<dbReference type="OrthoDB" id="9151800at2"/>
<dbReference type="Pfam" id="PF00440">
    <property type="entry name" value="TetR_N"/>
    <property type="match status" value="1"/>
</dbReference>
<dbReference type="InterPro" id="IPR050109">
    <property type="entry name" value="HTH-type_TetR-like_transc_reg"/>
</dbReference>
<dbReference type="PANTHER" id="PTHR30328">
    <property type="entry name" value="TRANSCRIPTIONAL REPRESSOR"/>
    <property type="match status" value="1"/>
</dbReference>
<feature type="domain" description="HTH tetR-type" evidence="3">
    <location>
        <begin position="18"/>
        <end position="78"/>
    </location>
</feature>
<dbReference type="Proteomes" id="UP000001317">
    <property type="component" value="Chromosome"/>
</dbReference>
<dbReference type="PANTHER" id="PTHR30328:SF54">
    <property type="entry name" value="HTH-TYPE TRANSCRIPTIONAL REPRESSOR SCO4008"/>
    <property type="match status" value="1"/>
</dbReference>
<accession>B0TMM5</accession>
<dbReference type="eggNOG" id="COG1309">
    <property type="taxonomic scope" value="Bacteria"/>
</dbReference>
<protein>
    <submittedName>
        <fullName evidence="4">Transcriptional regulator, TetR family</fullName>
    </submittedName>
</protein>
<dbReference type="HOGENOM" id="CLU_069356_1_3_6"/>
<dbReference type="SUPFAM" id="SSF48498">
    <property type="entry name" value="Tetracyclin repressor-like, C-terminal domain"/>
    <property type="match status" value="1"/>
</dbReference>
<dbReference type="InterPro" id="IPR001647">
    <property type="entry name" value="HTH_TetR"/>
</dbReference>
<proteinExistence type="predicted"/>
<dbReference type="GO" id="GO:0003677">
    <property type="term" value="F:DNA binding"/>
    <property type="evidence" value="ECO:0007669"/>
    <property type="project" value="UniProtKB-UniRule"/>
</dbReference>
<feature type="DNA-binding region" description="H-T-H motif" evidence="2">
    <location>
        <begin position="41"/>
        <end position="60"/>
    </location>
</feature>
<dbReference type="EMBL" id="CP000931">
    <property type="protein sequence ID" value="ABZ77385.1"/>
    <property type="molecule type" value="Genomic_DNA"/>
</dbReference>
<dbReference type="Gene3D" id="1.10.357.10">
    <property type="entry name" value="Tetracycline Repressor, domain 2"/>
    <property type="match status" value="1"/>
</dbReference>
<reference evidence="4" key="1">
    <citation type="submission" date="2008-01" db="EMBL/GenBank/DDBJ databases">
        <title>Complete sequence of Shewanella halifaxensis HAW-EB4.</title>
        <authorList>
            <consortium name="US DOE Joint Genome Institute"/>
            <person name="Copeland A."/>
            <person name="Lucas S."/>
            <person name="Lapidus A."/>
            <person name="Glavina del Rio T."/>
            <person name="Dalin E."/>
            <person name="Tice H."/>
            <person name="Bruce D."/>
            <person name="Goodwin L."/>
            <person name="Pitluck S."/>
            <person name="Sims D."/>
            <person name="Brettin T."/>
            <person name="Detter J.C."/>
            <person name="Han C."/>
            <person name="Kuske C.R."/>
            <person name="Schmutz J."/>
            <person name="Larimer F."/>
            <person name="Land M."/>
            <person name="Hauser L."/>
            <person name="Kyrpides N."/>
            <person name="Kim E."/>
            <person name="Zhao J.-S."/>
            <person name="Richardson P."/>
        </authorList>
    </citation>
    <scope>NUCLEOTIDE SEQUENCE [LARGE SCALE GENOMIC DNA]</scope>
    <source>
        <strain evidence="4">HAW-EB4</strain>
    </source>
</reference>
<keyword evidence="5" id="KW-1185">Reference proteome</keyword>
<gene>
    <name evidence="4" type="ordered locus">Shal_2834</name>
</gene>
<dbReference type="KEGG" id="shl:Shal_2834"/>
<evidence type="ECO:0000313" key="4">
    <source>
        <dbReference type="EMBL" id="ABZ77385.1"/>
    </source>
</evidence>
<evidence type="ECO:0000256" key="1">
    <source>
        <dbReference type="ARBA" id="ARBA00023125"/>
    </source>
</evidence>
<evidence type="ECO:0000256" key="2">
    <source>
        <dbReference type="PROSITE-ProRule" id="PRU00335"/>
    </source>
</evidence>
<dbReference type="InterPro" id="IPR036271">
    <property type="entry name" value="Tet_transcr_reg_TetR-rel_C_sf"/>
</dbReference>
<keyword evidence="1 2" id="KW-0238">DNA-binding</keyword>
<dbReference type="PROSITE" id="PS50977">
    <property type="entry name" value="HTH_TETR_2"/>
    <property type="match status" value="1"/>
</dbReference>
<evidence type="ECO:0000313" key="5">
    <source>
        <dbReference type="Proteomes" id="UP000001317"/>
    </source>
</evidence>
<name>B0TMM5_SHEHH</name>